<organism evidence="1">
    <name type="scientific">mine drainage metagenome</name>
    <dbReference type="NCBI Taxonomy" id="410659"/>
    <lineage>
        <taxon>unclassified sequences</taxon>
        <taxon>metagenomes</taxon>
        <taxon>ecological metagenomes</taxon>
    </lineage>
</organism>
<dbReference type="InterPro" id="IPR038161">
    <property type="entry name" value="VirB9/CagX/TrbG_C_sf"/>
</dbReference>
<feature type="non-terminal residue" evidence="1">
    <location>
        <position position="39"/>
    </location>
</feature>
<evidence type="ECO:0000313" key="1">
    <source>
        <dbReference type="EMBL" id="EQD78873.1"/>
    </source>
</evidence>
<reference evidence="1" key="2">
    <citation type="journal article" date="2014" name="ISME J.">
        <title>Microbial stratification in low pH oxic and suboxic macroscopic growths along an acid mine drainage.</title>
        <authorList>
            <person name="Mendez-Garcia C."/>
            <person name="Mesa V."/>
            <person name="Sprenger R.R."/>
            <person name="Richter M."/>
            <person name="Diez M.S."/>
            <person name="Solano J."/>
            <person name="Bargiela R."/>
            <person name="Golyshina O.V."/>
            <person name="Manteca A."/>
            <person name="Ramos J.L."/>
            <person name="Gallego J.R."/>
            <person name="Llorente I."/>
            <person name="Martins Dos Santos V.A."/>
            <person name="Jensen O.N."/>
            <person name="Pelaez A.I."/>
            <person name="Sanchez J."/>
            <person name="Ferrer M."/>
        </authorList>
    </citation>
    <scope>NUCLEOTIDE SEQUENCE</scope>
</reference>
<sequence>MGRNGRAQIVNYRIAGNYYIVDQLFNEAELRLGESPQTI</sequence>
<dbReference type="Pfam" id="PF03524">
    <property type="entry name" value="CagX"/>
    <property type="match status" value="1"/>
</dbReference>
<name>T1CBZ6_9ZZZZ</name>
<reference evidence="1" key="1">
    <citation type="submission" date="2013-08" db="EMBL/GenBank/DDBJ databases">
        <authorList>
            <person name="Mendez C."/>
            <person name="Richter M."/>
            <person name="Ferrer M."/>
            <person name="Sanchez J."/>
        </authorList>
    </citation>
    <scope>NUCLEOTIDE SEQUENCE</scope>
</reference>
<proteinExistence type="predicted"/>
<gene>
    <name evidence="1" type="ORF">B1A_02036</name>
</gene>
<dbReference type="Gene3D" id="2.60.40.2500">
    <property type="match status" value="1"/>
</dbReference>
<comment type="caution">
    <text evidence="1">The sequence shown here is derived from an EMBL/GenBank/DDBJ whole genome shotgun (WGS) entry which is preliminary data.</text>
</comment>
<dbReference type="InterPro" id="IPR010258">
    <property type="entry name" value="Conjugal_tfr_TrbG/VirB9/CagX"/>
</dbReference>
<dbReference type="EMBL" id="AUZX01001523">
    <property type="protein sequence ID" value="EQD78873.1"/>
    <property type="molecule type" value="Genomic_DNA"/>
</dbReference>
<accession>T1CBZ6</accession>
<protein>
    <submittedName>
        <fullName evidence="1">Conjugal transfer, TrbG/VirB9/CagX</fullName>
    </submittedName>
</protein>
<dbReference type="AlphaFoldDB" id="T1CBZ6"/>